<dbReference type="AlphaFoldDB" id="A0A074JL81"/>
<dbReference type="RefSeq" id="WP_037600462.1">
    <property type="nucleotide sequence ID" value="NZ_CACRUJ010000003.1"/>
</dbReference>
<evidence type="ECO:0000313" key="2">
    <source>
        <dbReference type="Proteomes" id="UP000027855"/>
    </source>
</evidence>
<gene>
    <name evidence="1" type="ORF">DL07_04835</name>
</gene>
<dbReference type="EMBL" id="JJMT01000002">
    <property type="protein sequence ID" value="KEO46789.1"/>
    <property type="molecule type" value="Genomic_DNA"/>
</dbReference>
<comment type="caution">
    <text evidence="1">The sequence shown here is derived from an EMBL/GenBank/DDBJ whole genome shotgun (WGS) entry which is preliminary data.</text>
</comment>
<dbReference type="Proteomes" id="UP000027855">
    <property type="component" value="Unassembled WGS sequence"/>
</dbReference>
<sequence length="99" mass="11454">MSQKEHGEVRSTSGTLKGIYHYLNSPSPHLFPFVFISNVTDSFQMFRVCKNGEPIAFPVLLPNQYKIVYIKDFQNVSSCDEITVTEHLEEYIYDESELD</sequence>
<evidence type="ECO:0000313" key="1">
    <source>
        <dbReference type="EMBL" id="KEO46789.1"/>
    </source>
</evidence>
<organism evidence="1 2">
    <name type="scientific">Streptococcus salivarius</name>
    <dbReference type="NCBI Taxonomy" id="1304"/>
    <lineage>
        <taxon>Bacteria</taxon>
        <taxon>Bacillati</taxon>
        <taxon>Bacillota</taxon>
        <taxon>Bacilli</taxon>
        <taxon>Lactobacillales</taxon>
        <taxon>Streptococcaceae</taxon>
        <taxon>Streptococcus</taxon>
    </lineage>
</organism>
<protein>
    <submittedName>
        <fullName evidence="1">Uncharacterized protein</fullName>
    </submittedName>
</protein>
<name>A0A074JL81_STRSL</name>
<accession>A0A074JL81</accession>
<reference evidence="1 2" key="1">
    <citation type="submission" date="2014-04" db="EMBL/GenBank/DDBJ databases">
        <title>Variable characteristics of bacteriocin-producing Streptococcus salivarius strains isolated from Malaysian subjects.</title>
        <authorList>
            <person name="Philip K."/>
            <person name="Barbour A."/>
        </authorList>
    </citation>
    <scope>NUCLEOTIDE SEQUENCE [LARGE SCALE GENOMIC DNA]</scope>
    <source>
        <strain evidence="1 2">NU10</strain>
    </source>
</reference>
<proteinExistence type="predicted"/>